<gene>
    <name evidence="19" type="ORF">A1O9_11015</name>
</gene>
<dbReference type="Proteomes" id="UP000027920">
    <property type="component" value="Unassembled WGS sequence"/>
</dbReference>
<dbReference type="OrthoDB" id="443402at2759"/>
<dbReference type="PIRSF" id="PIRSF017570">
    <property type="entry name" value="Histone_H3-K79_MeTrfase"/>
    <property type="match status" value="1"/>
</dbReference>
<evidence type="ECO:0000256" key="1">
    <source>
        <dbReference type="ARBA" id="ARBA00003482"/>
    </source>
</evidence>
<reference evidence="19 20" key="1">
    <citation type="submission" date="2013-03" db="EMBL/GenBank/DDBJ databases">
        <title>The Genome Sequence of Exophiala aquamarina CBS 119918.</title>
        <authorList>
            <consortium name="The Broad Institute Genomics Platform"/>
            <person name="Cuomo C."/>
            <person name="de Hoog S."/>
            <person name="Gorbushina A."/>
            <person name="Walker B."/>
            <person name="Young S.K."/>
            <person name="Zeng Q."/>
            <person name="Gargeya S."/>
            <person name="Fitzgerald M."/>
            <person name="Haas B."/>
            <person name="Abouelleil A."/>
            <person name="Allen A.W."/>
            <person name="Alvarado L."/>
            <person name="Arachchi H.M."/>
            <person name="Berlin A.M."/>
            <person name="Chapman S.B."/>
            <person name="Gainer-Dewar J."/>
            <person name="Goldberg J."/>
            <person name="Griggs A."/>
            <person name="Gujja S."/>
            <person name="Hansen M."/>
            <person name="Howarth C."/>
            <person name="Imamovic A."/>
            <person name="Ireland A."/>
            <person name="Larimer J."/>
            <person name="McCowan C."/>
            <person name="Murphy C."/>
            <person name="Pearson M."/>
            <person name="Poon T.W."/>
            <person name="Priest M."/>
            <person name="Roberts A."/>
            <person name="Saif S."/>
            <person name="Shea T."/>
            <person name="Sisk P."/>
            <person name="Sykes S."/>
            <person name="Wortman J."/>
            <person name="Nusbaum C."/>
            <person name="Birren B."/>
        </authorList>
    </citation>
    <scope>NUCLEOTIDE SEQUENCE [LARGE SCALE GENOMIC DNA]</scope>
    <source>
        <strain evidence="19 20">CBS 119918</strain>
    </source>
</reference>
<dbReference type="FunFam" id="3.40.50.150:FF:000033">
    <property type="entry name" value="Histone-lysine N-methyltransferase, H3 lysine-79 specific"/>
    <property type="match status" value="1"/>
</dbReference>
<dbReference type="Pfam" id="PF08123">
    <property type="entry name" value="DOT1"/>
    <property type="match status" value="1"/>
</dbReference>
<feature type="region of interest" description="Disordered" evidence="17">
    <location>
        <begin position="29"/>
        <end position="142"/>
    </location>
</feature>
<evidence type="ECO:0000256" key="3">
    <source>
        <dbReference type="ARBA" id="ARBA00012190"/>
    </source>
</evidence>
<dbReference type="EMBL" id="AMGV01000015">
    <property type="protein sequence ID" value="KEF53107.1"/>
    <property type="molecule type" value="Genomic_DNA"/>
</dbReference>
<keyword evidence="12 15" id="KW-0539">Nucleus</keyword>
<dbReference type="CDD" id="cd02440">
    <property type="entry name" value="AdoMet_MTases"/>
    <property type="match status" value="1"/>
</dbReference>
<protein>
    <recommendedName>
        <fullName evidence="4 15">Histone-lysine N-methyltransferase, H3 lysine-79 specific</fullName>
        <ecNumber evidence="3 15">2.1.1.360</ecNumber>
    </recommendedName>
    <alternativeName>
        <fullName evidence="13 15">Histone H3-K79 methyltransferase</fullName>
    </alternativeName>
</protein>
<evidence type="ECO:0000256" key="8">
    <source>
        <dbReference type="ARBA" id="ARBA00022737"/>
    </source>
</evidence>
<feature type="compositionally biased region" description="Polar residues" evidence="17">
    <location>
        <begin position="44"/>
        <end position="63"/>
    </location>
</feature>
<evidence type="ECO:0000256" key="10">
    <source>
        <dbReference type="ARBA" id="ARBA00023015"/>
    </source>
</evidence>
<sequence>MVPLQSQDRPLSLASLKANKARAKLVTKTVTVTRVSKPTPRPQGASSISTSPPSRKNISNSTPRHAIAPRKSATPASVSSRPPSKEPLGRVRQNESSRTKRASPAISTPRFTSSDDESEEDEDQPRKRMRTSGQDNLDKHRRIRDLASFSEGDAGAIRMAHAADIANIDIVEQSRTKYQDFFTVLEVDEADCPTITLQYPSVSQSEKYQLVKPTDSSDFKPLDEIELNMKIIAEYYLDSESARKVTSEEDGSGYVQMLHREAKDAMRGRVGAQSRYINVVEKFNTLLSQKRKDGIIAKKLDAMVRVDVKLVEHIIKNQVYARTVSPQVHLVRHYESFSDNVYGELLPKFLSRIFKETSLKSSQIFVDLGSGVGNCVLQAALEIGCDSWGCEFMDNPNTLAQLQAAEFPARCRLWGIKPGKVHLIHGDFLKNEDIKEVLKRADVILVNNQAFTAELNDKLKYVFLDLKEGAQIVSLKPFRSPAHKIKDSNVNDPINVLEVVEKDRWSGMVSWTDDPGKWYHQRKDSRALEIFVKKLGESK</sequence>
<keyword evidence="5 15" id="KW-0489">Methyltransferase</keyword>
<comment type="subcellular location">
    <subcellularLocation>
        <location evidence="2 15">Nucleus</location>
    </subcellularLocation>
</comment>
<dbReference type="PROSITE" id="PS51569">
    <property type="entry name" value="DOT1"/>
    <property type="match status" value="1"/>
</dbReference>
<dbReference type="GO" id="GO:0005634">
    <property type="term" value="C:nucleus"/>
    <property type="evidence" value="ECO:0007669"/>
    <property type="project" value="UniProtKB-SubCell"/>
</dbReference>
<feature type="domain" description="DOT1" evidence="18">
    <location>
        <begin position="193"/>
        <end position="536"/>
    </location>
</feature>
<keyword evidence="8" id="KW-0677">Repeat</keyword>
<dbReference type="GO" id="GO:0000786">
    <property type="term" value="C:nucleosome"/>
    <property type="evidence" value="ECO:0007669"/>
    <property type="project" value="InterPro"/>
</dbReference>
<feature type="binding site" evidence="16">
    <location>
        <begin position="427"/>
        <end position="428"/>
    </location>
    <ligand>
        <name>S-adenosyl-L-methionine</name>
        <dbReference type="ChEBI" id="CHEBI:59789"/>
    </ligand>
</feature>
<feature type="compositionally biased region" description="Acidic residues" evidence="17">
    <location>
        <begin position="114"/>
        <end position="123"/>
    </location>
</feature>
<dbReference type="GO" id="GO:0000781">
    <property type="term" value="C:chromosome, telomeric region"/>
    <property type="evidence" value="ECO:0007669"/>
    <property type="project" value="GOC"/>
</dbReference>
<dbReference type="SUPFAM" id="SSF53335">
    <property type="entry name" value="S-adenosyl-L-methionine-dependent methyltransferases"/>
    <property type="match status" value="1"/>
</dbReference>
<keyword evidence="7 15" id="KW-0949">S-adenosyl-L-methionine</keyword>
<keyword evidence="9 15" id="KW-0156">Chromatin regulator</keyword>
<accession>A0A072P0A2</accession>
<dbReference type="GO" id="GO:0031509">
    <property type="term" value="P:subtelomeric heterochromatin formation"/>
    <property type="evidence" value="ECO:0007669"/>
    <property type="project" value="InterPro"/>
</dbReference>
<evidence type="ECO:0000256" key="7">
    <source>
        <dbReference type="ARBA" id="ARBA00022691"/>
    </source>
</evidence>
<evidence type="ECO:0000256" key="15">
    <source>
        <dbReference type="PIRNR" id="PIRNR017570"/>
    </source>
</evidence>
<evidence type="ECO:0000256" key="16">
    <source>
        <dbReference type="PIRSR" id="PIRSR017570-1"/>
    </source>
</evidence>
<keyword evidence="6 15" id="KW-0808">Transferase</keyword>
<evidence type="ECO:0000256" key="2">
    <source>
        <dbReference type="ARBA" id="ARBA00004123"/>
    </source>
</evidence>
<feature type="binding site" evidence="16">
    <location>
        <position position="391"/>
    </location>
    <ligand>
        <name>S-adenosyl-L-methionine</name>
        <dbReference type="ChEBI" id="CHEBI:59789"/>
    </ligand>
</feature>
<evidence type="ECO:0000256" key="4">
    <source>
        <dbReference type="ARBA" id="ARBA00020987"/>
    </source>
</evidence>
<dbReference type="GO" id="GO:0032259">
    <property type="term" value="P:methylation"/>
    <property type="evidence" value="ECO:0007669"/>
    <property type="project" value="UniProtKB-KW"/>
</dbReference>
<dbReference type="InterPro" id="IPR021162">
    <property type="entry name" value="Dot1"/>
</dbReference>
<feature type="compositionally biased region" description="Basic and acidic residues" evidence="17">
    <location>
        <begin position="83"/>
        <end position="98"/>
    </location>
</feature>
<dbReference type="STRING" id="1182545.A0A072P0A2"/>
<dbReference type="PANTHER" id="PTHR21451:SF0">
    <property type="entry name" value="HISTONE-LYSINE N-METHYLTRANSFERASE, H3 LYSINE-79 SPECIFIC"/>
    <property type="match status" value="1"/>
</dbReference>
<proteinExistence type="inferred from homology"/>
<feature type="compositionally biased region" description="Low complexity" evidence="17">
    <location>
        <begin position="29"/>
        <end position="38"/>
    </location>
</feature>
<evidence type="ECO:0000313" key="19">
    <source>
        <dbReference type="EMBL" id="KEF53107.1"/>
    </source>
</evidence>
<evidence type="ECO:0000256" key="11">
    <source>
        <dbReference type="ARBA" id="ARBA00023163"/>
    </source>
</evidence>
<dbReference type="EC" id="2.1.1.360" evidence="3 15"/>
<evidence type="ECO:0000313" key="20">
    <source>
        <dbReference type="Proteomes" id="UP000027920"/>
    </source>
</evidence>
<dbReference type="AlphaFoldDB" id="A0A072P0A2"/>
<name>A0A072P0A2_9EURO</name>
<comment type="caution">
    <text evidence="19">The sequence shown here is derived from an EMBL/GenBank/DDBJ whole genome shotgun (WGS) entry which is preliminary data.</text>
</comment>
<feature type="binding site" evidence="16">
    <location>
        <begin position="365"/>
        <end position="374"/>
    </location>
    <ligand>
        <name>S-adenosyl-L-methionine</name>
        <dbReference type="ChEBI" id="CHEBI:59789"/>
    </ligand>
</feature>
<comment type="catalytic activity">
    <reaction evidence="14 15">
        <text>L-lysyl(79)-[histone H3] + 3 S-adenosyl-L-methionine = N(6),N(6),N(6)-trimethyl-L-lysyl(79)-[histone H3] + 3 S-adenosyl-L-homocysteine + 3 H(+)</text>
        <dbReference type="Rhea" id="RHEA:60328"/>
        <dbReference type="Rhea" id="RHEA-COMP:15549"/>
        <dbReference type="Rhea" id="RHEA-COMP:15552"/>
        <dbReference type="ChEBI" id="CHEBI:15378"/>
        <dbReference type="ChEBI" id="CHEBI:29969"/>
        <dbReference type="ChEBI" id="CHEBI:57856"/>
        <dbReference type="ChEBI" id="CHEBI:59789"/>
        <dbReference type="ChEBI" id="CHEBI:61961"/>
        <dbReference type="EC" id="2.1.1.360"/>
    </reaction>
</comment>
<dbReference type="GeneID" id="25285916"/>
<dbReference type="GO" id="GO:0000077">
    <property type="term" value="P:DNA damage checkpoint signaling"/>
    <property type="evidence" value="ECO:0007669"/>
    <property type="project" value="InterPro"/>
</dbReference>
<evidence type="ECO:0000256" key="17">
    <source>
        <dbReference type="SAM" id="MobiDB-lite"/>
    </source>
</evidence>
<evidence type="ECO:0000256" key="6">
    <source>
        <dbReference type="ARBA" id="ARBA00022679"/>
    </source>
</evidence>
<keyword evidence="11 15" id="KW-0804">Transcription</keyword>
<dbReference type="VEuPathDB" id="FungiDB:A1O9_11015"/>
<dbReference type="InterPro" id="IPR029063">
    <property type="entry name" value="SAM-dependent_MTases_sf"/>
</dbReference>
<comment type="similarity">
    <text evidence="15">Belongs to the class I-like SAM-binding methyltransferase superfamily. DOT1 family.</text>
</comment>
<evidence type="ECO:0000256" key="13">
    <source>
        <dbReference type="ARBA" id="ARBA00029821"/>
    </source>
</evidence>
<organism evidence="19 20">
    <name type="scientific">Exophiala aquamarina CBS 119918</name>
    <dbReference type="NCBI Taxonomy" id="1182545"/>
    <lineage>
        <taxon>Eukaryota</taxon>
        <taxon>Fungi</taxon>
        <taxon>Dikarya</taxon>
        <taxon>Ascomycota</taxon>
        <taxon>Pezizomycotina</taxon>
        <taxon>Eurotiomycetes</taxon>
        <taxon>Chaetothyriomycetidae</taxon>
        <taxon>Chaetothyriales</taxon>
        <taxon>Herpotrichiellaceae</taxon>
        <taxon>Exophiala</taxon>
    </lineage>
</organism>
<evidence type="ECO:0000259" key="18">
    <source>
        <dbReference type="PROSITE" id="PS51569"/>
    </source>
</evidence>
<feature type="binding site" evidence="16">
    <location>
        <begin position="342"/>
        <end position="345"/>
    </location>
    <ligand>
        <name>S-adenosyl-L-methionine</name>
        <dbReference type="ChEBI" id="CHEBI:59789"/>
    </ligand>
</feature>
<comment type="function">
    <text evidence="1 15">Histone methyltransferase that specifically trimethylates histone H3 to form H3K79me3. This methylation is required for telomere silencing and for the pachytene checkpoint during the meiotic cell cycle by allowing the recruitment of RAD9 to double strand breaks. Nucleosomes are preferred as substrate compared to free histone.</text>
</comment>
<evidence type="ECO:0000256" key="12">
    <source>
        <dbReference type="ARBA" id="ARBA00023242"/>
    </source>
</evidence>
<dbReference type="InterPro" id="IPR030445">
    <property type="entry name" value="H3-K79_meTrfase"/>
</dbReference>
<dbReference type="InterPro" id="IPR025789">
    <property type="entry name" value="DOT1_dom"/>
</dbReference>
<dbReference type="GO" id="GO:0006281">
    <property type="term" value="P:DNA repair"/>
    <property type="evidence" value="ECO:0007669"/>
    <property type="project" value="InterPro"/>
</dbReference>
<dbReference type="Gene3D" id="1.10.260.170">
    <property type="match status" value="1"/>
</dbReference>
<evidence type="ECO:0000256" key="5">
    <source>
        <dbReference type="ARBA" id="ARBA00022603"/>
    </source>
</evidence>
<dbReference type="GO" id="GO:0140956">
    <property type="term" value="F:histone H3K79 trimethyltransferase activity"/>
    <property type="evidence" value="ECO:0007669"/>
    <property type="project" value="UniProtKB-EC"/>
</dbReference>
<evidence type="ECO:0000256" key="9">
    <source>
        <dbReference type="ARBA" id="ARBA00022853"/>
    </source>
</evidence>
<dbReference type="Gene3D" id="3.40.50.150">
    <property type="entry name" value="Vaccinia Virus protein VP39"/>
    <property type="match status" value="1"/>
</dbReference>
<dbReference type="RefSeq" id="XP_013255697.1">
    <property type="nucleotide sequence ID" value="XM_013400243.1"/>
</dbReference>
<dbReference type="PANTHER" id="PTHR21451">
    <property type="entry name" value="HISTONE H3 METHYLTRANSFERASE"/>
    <property type="match status" value="1"/>
</dbReference>
<dbReference type="GO" id="GO:0042393">
    <property type="term" value="F:histone binding"/>
    <property type="evidence" value="ECO:0007669"/>
    <property type="project" value="InterPro"/>
</dbReference>
<evidence type="ECO:0000256" key="14">
    <source>
        <dbReference type="ARBA" id="ARBA00047770"/>
    </source>
</evidence>
<dbReference type="HOGENOM" id="CLU_027287_2_0_1"/>
<keyword evidence="10 15" id="KW-0805">Transcription regulation</keyword>
<keyword evidence="20" id="KW-1185">Reference proteome</keyword>